<reference evidence="3" key="1">
    <citation type="journal article" date="2011" name="J. Bacteriol.">
        <title>Genome sequences of eight morphologically diverse alphaproteobacteria.</title>
        <authorList>
            <consortium name="US DOE Joint Genome Institute"/>
            <person name="Brown P.J."/>
            <person name="Kysela D.T."/>
            <person name="Buechlein A."/>
            <person name="Hemmerich C."/>
            <person name="Brun Y.V."/>
        </authorList>
    </citation>
    <scope>NUCLEOTIDE SEQUENCE [LARGE SCALE GENOMIC DNA]</scope>
    <source>
        <strain evidence="3">ATCC 49814 / DSM 5838 / IFAM 1418</strain>
    </source>
</reference>
<keyword evidence="1" id="KW-0812">Transmembrane</keyword>
<organism evidence="2 3">
    <name type="scientific">Hirschia baltica (strain ATCC 49814 / DSM 5838 / IFAM 1418)</name>
    <dbReference type="NCBI Taxonomy" id="582402"/>
    <lineage>
        <taxon>Bacteria</taxon>
        <taxon>Pseudomonadati</taxon>
        <taxon>Pseudomonadota</taxon>
        <taxon>Alphaproteobacteria</taxon>
        <taxon>Hyphomonadales</taxon>
        <taxon>Hyphomonadaceae</taxon>
        <taxon>Hirschia</taxon>
    </lineage>
</organism>
<dbReference type="AlphaFoldDB" id="C6XI87"/>
<evidence type="ECO:0000313" key="2">
    <source>
        <dbReference type="EMBL" id="ACT58913.1"/>
    </source>
</evidence>
<dbReference type="RefSeq" id="WP_015827063.1">
    <property type="nucleotide sequence ID" value="NC_012982.1"/>
</dbReference>
<name>C6XI87_HIRBI</name>
<evidence type="ECO:0000313" key="3">
    <source>
        <dbReference type="Proteomes" id="UP000002745"/>
    </source>
</evidence>
<sequence>MIDFSTLFSPENLETARITLGSALTLAGAVFSAAGSIGVIRFPDFYTRMHAASVTDTLGASLVLIGLMLIGGWSLVTFKLLCIWVFFMFTSPTSSNAAANGALRAGLEPFLGKWTGQKVTVKGQEALKVQEEKE</sequence>
<dbReference type="NCBIfam" id="TIGR01300">
    <property type="entry name" value="CPA3_mnhG_phaG"/>
    <property type="match status" value="1"/>
</dbReference>
<dbReference type="HOGENOM" id="CLU_121334_0_1_5"/>
<dbReference type="KEGG" id="hba:Hbal_1221"/>
<dbReference type="Pfam" id="PF03334">
    <property type="entry name" value="PhaG_MnhG_YufB"/>
    <property type="match status" value="1"/>
</dbReference>
<keyword evidence="3" id="KW-1185">Reference proteome</keyword>
<feature type="transmembrane region" description="Helical" evidence="1">
    <location>
        <begin position="62"/>
        <end position="87"/>
    </location>
</feature>
<dbReference type="GO" id="GO:0015385">
    <property type="term" value="F:sodium:proton antiporter activity"/>
    <property type="evidence" value="ECO:0007669"/>
    <property type="project" value="TreeGrafter"/>
</dbReference>
<dbReference type="InterPro" id="IPR005133">
    <property type="entry name" value="PhaG_MnhG_YufB"/>
</dbReference>
<keyword evidence="1" id="KW-0472">Membrane</keyword>
<dbReference type="EMBL" id="CP001678">
    <property type="protein sequence ID" value="ACT58913.1"/>
    <property type="molecule type" value="Genomic_DNA"/>
</dbReference>
<dbReference type="PANTHER" id="PTHR34703:SF1">
    <property type="entry name" value="ANTIPORTER SUBUNIT MNHG2-RELATED"/>
    <property type="match status" value="1"/>
</dbReference>
<dbReference type="eggNOG" id="COG1320">
    <property type="taxonomic scope" value="Bacteria"/>
</dbReference>
<dbReference type="Proteomes" id="UP000002745">
    <property type="component" value="Chromosome"/>
</dbReference>
<evidence type="ECO:0000256" key="1">
    <source>
        <dbReference type="SAM" id="Phobius"/>
    </source>
</evidence>
<gene>
    <name evidence="2" type="ordered locus">Hbal_1221</name>
</gene>
<dbReference type="OrthoDB" id="4427992at2"/>
<protein>
    <submittedName>
        <fullName evidence="2">Monovalent cation/proton antiporter, MnhG/PhaG subunit</fullName>
    </submittedName>
</protein>
<keyword evidence="1" id="KW-1133">Transmembrane helix</keyword>
<accession>C6XI87</accession>
<dbReference type="STRING" id="582402.Hbal_1221"/>
<dbReference type="PANTHER" id="PTHR34703">
    <property type="entry name" value="ANTIPORTER SUBUNIT MNHG2-RELATED"/>
    <property type="match status" value="1"/>
</dbReference>
<feature type="transmembrane region" description="Helical" evidence="1">
    <location>
        <begin position="20"/>
        <end position="42"/>
    </location>
</feature>
<proteinExistence type="predicted"/>